<dbReference type="Pfam" id="PF13473">
    <property type="entry name" value="Cupredoxin_1"/>
    <property type="match status" value="1"/>
</dbReference>
<protein>
    <submittedName>
        <fullName evidence="3">Plastocyanin</fullName>
    </submittedName>
</protein>
<dbReference type="PROSITE" id="PS51257">
    <property type="entry name" value="PROKAR_LIPOPROTEIN"/>
    <property type="match status" value="1"/>
</dbReference>
<feature type="domain" description="EfeO-type cupredoxin-like" evidence="2">
    <location>
        <begin position="27"/>
        <end position="116"/>
    </location>
</feature>
<feature type="signal peptide" evidence="1">
    <location>
        <begin position="1"/>
        <end position="21"/>
    </location>
</feature>
<organism evidence="3 4">
    <name type="scientific">Petropleomorpha daqingensis</name>
    <dbReference type="NCBI Taxonomy" id="2026353"/>
    <lineage>
        <taxon>Bacteria</taxon>
        <taxon>Bacillati</taxon>
        <taxon>Actinomycetota</taxon>
        <taxon>Actinomycetes</taxon>
        <taxon>Geodermatophilales</taxon>
        <taxon>Geodermatophilaceae</taxon>
        <taxon>Petropleomorpha</taxon>
    </lineage>
</organism>
<sequence length="117" mass="11759">MRRAVVACVCAVFLTTGTACGSGPDSNGATGSSAGAAAATITIKDFKYTTPTSVAPGVTINVNNEDSIAHTVTADSGNAFDDQANSGASSFTAPSKAGSYPFHCTFHPEMHGTLVVK</sequence>
<proteinExistence type="predicted"/>
<dbReference type="PANTHER" id="PTHR36507:SF1">
    <property type="entry name" value="BLL1555 PROTEIN"/>
    <property type="match status" value="1"/>
</dbReference>
<gene>
    <name evidence="3" type="ORF">GGQ55_002383</name>
</gene>
<keyword evidence="4" id="KW-1185">Reference proteome</keyword>
<dbReference type="InterPro" id="IPR052721">
    <property type="entry name" value="ET_Amicyanin"/>
</dbReference>
<dbReference type="EMBL" id="JACBZT010000001">
    <property type="protein sequence ID" value="NYJ06105.1"/>
    <property type="molecule type" value="Genomic_DNA"/>
</dbReference>
<dbReference type="InterPro" id="IPR008972">
    <property type="entry name" value="Cupredoxin"/>
</dbReference>
<dbReference type="RefSeq" id="WP_179716988.1">
    <property type="nucleotide sequence ID" value="NZ_JACBZT010000001.1"/>
</dbReference>
<accession>A0A853CDL4</accession>
<feature type="chain" id="PRO_5032362500" evidence="1">
    <location>
        <begin position="22"/>
        <end position="117"/>
    </location>
</feature>
<evidence type="ECO:0000259" key="2">
    <source>
        <dbReference type="Pfam" id="PF13473"/>
    </source>
</evidence>
<reference evidence="3 4" key="1">
    <citation type="submission" date="2020-07" db="EMBL/GenBank/DDBJ databases">
        <title>Sequencing the genomes of 1000 actinobacteria strains.</title>
        <authorList>
            <person name="Klenk H.-P."/>
        </authorList>
    </citation>
    <scope>NUCLEOTIDE SEQUENCE [LARGE SCALE GENOMIC DNA]</scope>
    <source>
        <strain evidence="3 4">DSM 104001</strain>
    </source>
</reference>
<evidence type="ECO:0000313" key="3">
    <source>
        <dbReference type="EMBL" id="NYJ06105.1"/>
    </source>
</evidence>
<dbReference type="PANTHER" id="PTHR36507">
    <property type="entry name" value="BLL1555 PROTEIN"/>
    <property type="match status" value="1"/>
</dbReference>
<comment type="caution">
    <text evidence="3">The sequence shown here is derived from an EMBL/GenBank/DDBJ whole genome shotgun (WGS) entry which is preliminary data.</text>
</comment>
<dbReference type="SUPFAM" id="SSF49503">
    <property type="entry name" value="Cupredoxins"/>
    <property type="match status" value="1"/>
</dbReference>
<dbReference type="AlphaFoldDB" id="A0A853CDL4"/>
<dbReference type="InterPro" id="IPR028096">
    <property type="entry name" value="EfeO_Cupredoxin"/>
</dbReference>
<evidence type="ECO:0000256" key="1">
    <source>
        <dbReference type="SAM" id="SignalP"/>
    </source>
</evidence>
<name>A0A853CDL4_9ACTN</name>
<dbReference type="Gene3D" id="2.60.40.420">
    <property type="entry name" value="Cupredoxins - blue copper proteins"/>
    <property type="match status" value="1"/>
</dbReference>
<dbReference type="Proteomes" id="UP000541969">
    <property type="component" value="Unassembled WGS sequence"/>
</dbReference>
<evidence type="ECO:0000313" key="4">
    <source>
        <dbReference type="Proteomes" id="UP000541969"/>
    </source>
</evidence>
<keyword evidence="1" id="KW-0732">Signal</keyword>